<dbReference type="AlphaFoldDB" id="A0A4Q0SZR0"/>
<comment type="caution">
    <text evidence="9">The sequence shown here is derived from an EMBL/GenBank/DDBJ whole genome shotgun (WGS) entry which is preliminary data.</text>
</comment>
<keyword evidence="4" id="KW-0812">Transmembrane</keyword>
<keyword evidence="7" id="KW-0732">Signal</keyword>
<keyword evidence="10" id="KW-1185">Reference proteome</keyword>
<gene>
    <name evidence="9" type="ORF">GRAN_3825</name>
</gene>
<dbReference type="InterPro" id="IPR039426">
    <property type="entry name" value="TonB-dep_rcpt-like"/>
</dbReference>
<evidence type="ECO:0000256" key="7">
    <source>
        <dbReference type="SAM" id="SignalP"/>
    </source>
</evidence>
<dbReference type="InterPro" id="IPR036942">
    <property type="entry name" value="Beta-barrel_TonB_sf"/>
</dbReference>
<dbReference type="GO" id="GO:0015344">
    <property type="term" value="F:siderophore uptake transmembrane transporter activity"/>
    <property type="evidence" value="ECO:0007669"/>
    <property type="project" value="TreeGrafter"/>
</dbReference>
<evidence type="ECO:0000313" key="10">
    <source>
        <dbReference type="Proteomes" id="UP000289437"/>
    </source>
</evidence>
<feature type="signal peptide" evidence="7">
    <location>
        <begin position="1"/>
        <end position="33"/>
    </location>
</feature>
<evidence type="ECO:0000256" key="5">
    <source>
        <dbReference type="ARBA" id="ARBA00023136"/>
    </source>
</evidence>
<dbReference type="SUPFAM" id="SSF49464">
    <property type="entry name" value="Carboxypeptidase regulatory domain-like"/>
    <property type="match status" value="1"/>
</dbReference>
<reference evidence="9 10" key="1">
    <citation type="submission" date="2018-11" db="EMBL/GenBank/DDBJ databases">
        <authorList>
            <person name="Mardanov A.V."/>
            <person name="Ravin N.V."/>
            <person name="Dedysh S.N."/>
        </authorList>
    </citation>
    <scope>NUCLEOTIDE SEQUENCE [LARGE SCALE GENOMIC DNA]</scope>
    <source>
        <strain evidence="9 10">AF10</strain>
    </source>
</reference>
<keyword evidence="3" id="KW-1134">Transmembrane beta strand</keyword>
<dbReference type="PANTHER" id="PTHR30069">
    <property type="entry name" value="TONB-DEPENDENT OUTER MEMBRANE RECEPTOR"/>
    <property type="match status" value="1"/>
</dbReference>
<name>A0A4Q0SZR0_9BACT</name>
<dbReference type="InterPro" id="IPR008969">
    <property type="entry name" value="CarboxyPept-like_regulatory"/>
</dbReference>
<proteinExistence type="predicted"/>
<accession>A0A4Q0SZR0</accession>
<sequence>MQQINHSKPGSRGVLSLFLAACCLLWACGSAQAQQYLGTIRGEVVDSTGARVQNADVTVTEENTKFASKAQSGDAGSFNVPSLQPGTYTITVTANGFRAETRTNIVLTAGQNQQVDFKLETGAATETVTVTSDTALLDTGSANLSTTLSNKEVTDLPNIGRNPFVLSTLAAGVTTTAYSQSKASSFTNPFSGTAVQITADGSAGHNRLTIDGIPDDPAERFSGASYTGFVPSPEAVQEVKVQTAIFDSQYGHGNGTITNTVVRTGTNKLHGAAYYVFQNTYMNANTYEKVPNQNSSNPLARTPRGNDQLSQTGFVVDGPVFLPKIYDGRDKTFFMVAYERYQSHVSLPYSTHVPTAAERTGDFSDLCSNFVGGVCAAGAGVQLYDPLSLDGSNNRTPFLNNNLSGRINAAGQALLNLYPGPNASVGNVNYISNQTSYRSSYPSFIIRVDHSFGTRNKMNGVFFDSGLTQAYPLEGYTGGIGPASSATGYGYTVYRNNKGGSLDDVHVFSPSLVLDARIGLLYHPFGLTYPGNHNFNLGNIGINGTGLPFQTFPGVTAIDATTNTDQYGGLAAGAAGQISENTTGSTTAVLTKTLGAHSLRFGFDGNLIRYNVQNPQSGFGSFTFNRQFTQKNSINTTVGADTASGNPYASVLLGYPSSETYNNQIAFALQQLYVAPFVQDDWRATSKLTVNLGLRWDYESPFTDRYNRLNSSFCTTCANPLQASIPGLTLNGGLQFVNSNNRFEYSRDLNNFQPRVGLAYQATPSTVLRAGFGVIYFNTLETPFAQGFSASTSYVATIDGTHPTNSLSNPFPTGVNAPTGSSLGLATQLGQNVNFVDPNHVQPKSTQYSASTQTQFPGNMVLQLAYLGTRPTRLEVNHNINVLPASYYNLGTSEVSYLNATVANPLAGAIPNSSLNAATIARNQLLLPFPEFGSVTENYSSIGSAPYNSLQVTVSKPLSHSFSIQGNFTWSKTMVHTSFLNPFDTHLQSNQDPGPTLVANIFGLYQFPKLSGRPAYQKLLLGGWQLNSVLRAQNGSLISAPSNVNILTNPSVSNPTYGHYFNTCYLDASGVQHGCSQDTAPAFQQRLSYTTQSNTAYLNIRQRVHPLMDASLFKQFAVHEGVNFEIRGEFFNVLNTPNFGGPGTSIGSSTFGVVTLTQANDPRIGQLTARINF</sequence>
<comment type="subcellular location">
    <subcellularLocation>
        <location evidence="1">Cell outer membrane</location>
        <topology evidence="1">Multi-pass membrane protein</topology>
    </subcellularLocation>
</comment>
<evidence type="ECO:0000256" key="4">
    <source>
        <dbReference type="ARBA" id="ARBA00022692"/>
    </source>
</evidence>
<dbReference type="Pfam" id="PF25183">
    <property type="entry name" value="OMP_b-brl_4"/>
    <property type="match status" value="1"/>
</dbReference>
<dbReference type="RefSeq" id="WP_128914466.1">
    <property type="nucleotide sequence ID" value="NZ_RDSM01000003.1"/>
</dbReference>
<evidence type="ECO:0000259" key="8">
    <source>
        <dbReference type="Pfam" id="PF25183"/>
    </source>
</evidence>
<feature type="domain" description="TonB-dependent transporter Oar-like beta-barrel" evidence="8">
    <location>
        <begin position="261"/>
        <end position="1166"/>
    </location>
</feature>
<feature type="chain" id="PRO_5020528846" evidence="7">
    <location>
        <begin position="34"/>
        <end position="1173"/>
    </location>
</feature>
<evidence type="ECO:0000256" key="3">
    <source>
        <dbReference type="ARBA" id="ARBA00022452"/>
    </source>
</evidence>
<dbReference type="Gene3D" id="2.40.170.20">
    <property type="entry name" value="TonB-dependent receptor, beta-barrel domain"/>
    <property type="match status" value="1"/>
</dbReference>
<reference evidence="10" key="2">
    <citation type="submission" date="2019-02" db="EMBL/GenBank/DDBJ databases">
        <title>Granulicella sibirica sp. nov., a psychrotolerant acidobacterium isolated from an organic soil layer in forested tundra, West Siberia.</title>
        <authorList>
            <person name="Oshkin I.Y."/>
            <person name="Kulichevskaya I.S."/>
            <person name="Rijpstra W.I.C."/>
            <person name="Sinninghe Damste J.S."/>
            <person name="Rakitin A.L."/>
            <person name="Ravin N.V."/>
            <person name="Dedysh S.N."/>
        </authorList>
    </citation>
    <scope>NUCLEOTIDE SEQUENCE [LARGE SCALE GENOMIC DNA]</scope>
    <source>
        <strain evidence="10">AF10</strain>
    </source>
</reference>
<dbReference type="PANTHER" id="PTHR30069:SF46">
    <property type="entry name" value="OAR PROTEIN"/>
    <property type="match status" value="1"/>
</dbReference>
<dbReference type="Proteomes" id="UP000289437">
    <property type="component" value="Unassembled WGS sequence"/>
</dbReference>
<keyword evidence="2" id="KW-0813">Transport</keyword>
<keyword evidence="6" id="KW-0998">Cell outer membrane</keyword>
<dbReference type="GO" id="GO:0044718">
    <property type="term" value="P:siderophore transmembrane transport"/>
    <property type="evidence" value="ECO:0007669"/>
    <property type="project" value="TreeGrafter"/>
</dbReference>
<dbReference type="GO" id="GO:0009279">
    <property type="term" value="C:cell outer membrane"/>
    <property type="evidence" value="ECO:0007669"/>
    <property type="project" value="UniProtKB-SubCell"/>
</dbReference>
<dbReference type="EMBL" id="RDSM01000003">
    <property type="protein sequence ID" value="RXH54721.1"/>
    <property type="molecule type" value="Genomic_DNA"/>
</dbReference>
<dbReference type="Pfam" id="PF13620">
    <property type="entry name" value="CarboxypepD_reg"/>
    <property type="match status" value="1"/>
</dbReference>
<evidence type="ECO:0000313" key="9">
    <source>
        <dbReference type="EMBL" id="RXH54721.1"/>
    </source>
</evidence>
<dbReference type="Gene3D" id="2.60.40.1120">
    <property type="entry name" value="Carboxypeptidase-like, regulatory domain"/>
    <property type="match status" value="1"/>
</dbReference>
<evidence type="ECO:0000256" key="6">
    <source>
        <dbReference type="ARBA" id="ARBA00023237"/>
    </source>
</evidence>
<organism evidence="9 10">
    <name type="scientific">Granulicella sibirica</name>
    <dbReference type="NCBI Taxonomy" id="2479048"/>
    <lineage>
        <taxon>Bacteria</taxon>
        <taxon>Pseudomonadati</taxon>
        <taxon>Acidobacteriota</taxon>
        <taxon>Terriglobia</taxon>
        <taxon>Terriglobales</taxon>
        <taxon>Acidobacteriaceae</taxon>
        <taxon>Granulicella</taxon>
    </lineage>
</organism>
<evidence type="ECO:0000256" key="1">
    <source>
        <dbReference type="ARBA" id="ARBA00004571"/>
    </source>
</evidence>
<dbReference type="InterPro" id="IPR057601">
    <property type="entry name" value="Oar-like_b-barrel"/>
</dbReference>
<dbReference type="SUPFAM" id="SSF56935">
    <property type="entry name" value="Porins"/>
    <property type="match status" value="1"/>
</dbReference>
<dbReference type="OrthoDB" id="97893at2"/>
<evidence type="ECO:0000256" key="2">
    <source>
        <dbReference type="ARBA" id="ARBA00022448"/>
    </source>
</evidence>
<protein>
    <submittedName>
        <fullName evidence="9">Oar protein</fullName>
    </submittedName>
</protein>
<keyword evidence="5" id="KW-0472">Membrane</keyword>